<gene>
    <name evidence="1" type="ORF">DM48_3373</name>
</gene>
<sequence length="280" mass="30522">MLKFDGQWRYQSPGEMEGGVVADLLALVMRIATQDGTAQNIYEIFKRRFAQAAGRQTSRSSSEAWAKADMKDYAGHASENAALFVEAFYDACTDVERHNDSIVLPPLDHINRILQSSGYAIAPPDLVMGQINASVAVPGHTPSLDEQANELIQTSLLRSEDLLAAGQYRAAVSEIFWLLETVSTAFKGATYAGGNVTGNYFNQIVDDLRRLNYGGVLGQVMTWMKTLHGFVSSPTGGGIRHGTDLKEGAELGAAEARLYCDLTRSYIAYLLAEHARLHGS</sequence>
<comment type="caution">
    <text evidence="1">The sequence shown here is derived from an EMBL/GenBank/DDBJ whole genome shotgun (WGS) entry which is preliminary data.</text>
</comment>
<name>A0AAW3FAU6_BURGA</name>
<dbReference type="KEGG" id="bgo:BM43_7487"/>
<dbReference type="AlphaFoldDB" id="A0AAW3FAU6"/>
<evidence type="ECO:0008006" key="3">
    <source>
        <dbReference type="Google" id="ProtNLM"/>
    </source>
</evidence>
<evidence type="ECO:0000313" key="2">
    <source>
        <dbReference type="Proteomes" id="UP000029590"/>
    </source>
</evidence>
<dbReference type="RefSeq" id="WP_036047897.1">
    <property type="nucleotide sequence ID" value="NZ_CADEVY010000012.1"/>
</dbReference>
<proteinExistence type="predicted"/>
<protein>
    <recommendedName>
        <fullName evidence="3">Abortive infection protein-like C-terminal domain-containing protein</fullName>
    </recommendedName>
</protein>
<organism evidence="1 2">
    <name type="scientific">Burkholderia gladioli</name>
    <name type="common">Pseudomonas marginata</name>
    <name type="synonym">Phytomonas marginata</name>
    <dbReference type="NCBI Taxonomy" id="28095"/>
    <lineage>
        <taxon>Bacteria</taxon>
        <taxon>Pseudomonadati</taxon>
        <taxon>Pseudomonadota</taxon>
        <taxon>Betaproteobacteria</taxon>
        <taxon>Burkholderiales</taxon>
        <taxon>Burkholderiaceae</taxon>
        <taxon>Burkholderia</taxon>
    </lineage>
</organism>
<dbReference type="EMBL" id="JPGG01000015">
    <property type="protein sequence ID" value="KGC17723.1"/>
    <property type="molecule type" value="Genomic_DNA"/>
</dbReference>
<accession>A0AAW3FAU6</accession>
<evidence type="ECO:0000313" key="1">
    <source>
        <dbReference type="EMBL" id="KGC17723.1"/>
    </source>
</evidence>
<reference evidence="1 2" key="1">
    <citation type="submission" date="2014-04" db="EMBL/GenBank/DDBJ databases">
        <authorList>
            <person name="Bishop-Lilly K.A."/>
            <person name="Broomall S.M."/>
            <person name="Chain P.S."/>
            <person name="Chertkov O."/>
            <person name="Coyne S.R."/>
            <person name="Daligault H.E."/>
            <person name="Davenport K.W."/>
            <person name="Erkkila T."/>
            <person name="Frey K.G."/>
            <person name="Gibbons H.S."/>
            <person name="Gu W."/>
            <person name="Jaissle J."/>
            <person name="Johnson S.L."/>
            <person name="Koroleva G.I."/>
            <person name="Ladner J.T."/>
            <person name="Lo C.-C."/>
            <person name="Minogue T.D."/>
            <person name="Munk C."/>
            <person name="Palacios G.F."/>
            <person name="Redden C.L."/>
            <person name="Rosenzweig C.N."/>
            <person name="Scholz M.B."/>
            <person name="Teshima H."/>
            <person name="Xu Y."/>
        </authorList>
    </citation>
    <scope>NUCLEOTIDE SEQUENCE [LARGE SCALE GENOMIC DNA]</scope>
    <source>
        <strain evidence="2">gladioli</strain>
    </source>
</reference>
<dbReference type="Proteomes" id="UP000029590">
    <property type="component" value="Unassembled WGS sequence"/>
</dbReference>